<feature type="compositionally biased region" description="Low complexity" evidence="1">
    <location>
        <begin position="71"/>
        <end position="83"/>
    </location>
</feature>
<feature type="compositionally biased region" description="Basic and acidic residues" evidence="1">
    <location>
        <begin position="23"/>
        <end position="61"/>
    </location>
</feature>
<dbReference type="EMBL" id="JAXCGZ010014423">
    <property type="protein sequence ID" value="KAK7071500.1"/>
    <property type="molecule type" value="Genomic_DNA"/>
</dbReference>
<dbReference type="InterPro" id="IPR010474">
    <property type="entry name" value="AP3D_dom_metazoa"/>
</dbReference>
<organism evidence="3 4">
    <name type="scientific">Halocaridina rubra</name>
    <name type="common">Hawaiian red shrimp</name>
    <dbReference type="NCBI Taxonomy" id="373956"/>
    <lineage>
        <taxon>Eukaryota</taxon>
        <taxon>Metazoa</taxon>
        <taxon>Ecdysozoa</taxon>
        <taxon>Arthropoda</taxon>
        <taxon>Crustacea</taxon>
        <taxon>Multicrustacea</taxon>
        <taxon>Malacostraca</taxon>
        <taxon>Eumalacostraca</taxon>
        <taxon>Eucarida</taxon>
        <taxon>Decapoda</taxon>
        <taxon>Pleocyemata</taxon>
        <taxon>Caridea</taxon>
        <taxon>Atyoidea</taxon>
        <taxon>Atyidae</taxon>
        <taxon>Halocaridina</taxon>
    </lineage>
</organism>
<evidence type="ECO:0000313" key="4">
    <source>
        <dbReference type="Proteomes" id="UP001381693"/>
    </source>
</evidence>
<evidence type="ECO:0000256" key="1">
    <source>
        <dbReference type="SAM" id="MobiDB-lite"/>
    </source>
</evidence>
<feature type="compositionally biased region" description="Acidic residues" evidence="1">
    <location>
        <begin position="167"/>
        <end position="176"/>
    </location>
</feature>
<dbReference type="AlphaFoldDB" id="A0AAN9A3V3"/>
<feature type="domain" description="AP-3 complex subunit delta" evidence="2">
    <location>
        <begin position="46"/>
        <end position="188"/>
    </location>
</feature>
<evidence type="ECO:0000313" key="3">
    <source>
        <dbReference type="EMBL" id="KAK7071500.1"/>
    </source>
</evidence>
<feature type="compositionally biased region" description="Basic residues" evidence="1">
    <location>
        <begin position="121"/>
        <end position="137"/>
    </location>
</feature>
<feature type="compositionally biased region" description="Basic and acidic residues" evidence="1">
    <location>
        <begin position="323"/>
        <end position="332"/>
    </location>
</feature>
<keyword evidence="4" id="KW-1185">Reference proteome</keyword>
<feature type="compositionally biased region" description="Basic residues" evidence="1">
    <location>
        <begin position="333"/>
        <end position="342"/>
    </location>
</feature>
<gene>
    <name evidence="3" type="primary">AP3D1_3</name>
    <name evidence="3" type="ORF">SK128_025395</name>
</gene>
<feature type="compositionally biased region" description="Acidic residues" evidence="1">
    <location>
        <begin position="12"/>
        <end position="22"/>
    </location>
</feature>
<dbReference type="GO" id="GO:0015031">
    <property type="term" value="P:protein transport"/>
    <property type="evidence" value="ECO:0007669"/>
    <property type="project" value="InterPro"/>
</dbReference>
<feature type="compositionally biased region" description="Basic residues" evidence="1">
    <location>
        <begin position="350"/>
        <end position="361"/>
    </location>
</feature>
<sequence>LDLDAWINDPPSESEDEEEEEEVGKADIFVKSDASSKDRRKEKYEPTEDELQKLRDARRAEQACNPYYVKSSSHSSPRPNHNSIQVDEIPVAALELNVPLKIPGMTSLDKYQVMDGYEGSKKRHHKKQKKRSKRRGRVSSSSEEEVPQSQVVNTDVGEMPEGANFSDDNEPDDRPEDDPHRALDINLDEPLAPNEVLPTRTHYEVKSKSVETNESNLISESPSKKKFSKKQKKEKTKKQEKKTKKKATKPEESLILDLMQEPMQEVAEKDVPNVANHVNGIAEVETEKAADDLSFWLSTETPESDKNAVEPTVDQTNSLSVSDTHEIDESTTKKVKSKKEKKPKKEKDKDKKKHEKKSKRKSKDEVEESGSRNRADYEETNGVVCEEPEDEPVITKAALPYNRFLAEDSAIKLMYSTTAMDGLMSHIVVNVSFSNVSAKNIEKFELVLPDSSALKMIRTDPDSDTVNLPWSLPAGQSKDSQFSFTTDDDTIPHKLRGTLHYTQDGSSRSELLLRLEFPVLCFLSGKTASRSTFTDLLGSGQLGARSSFTIPECQLSFPEILEVMKRGGSLAIVECVDQTASLYGRSLRGHHVCLLVKFQGASRLTVDGKSNEGTLLSNCLDHFKTTLQQMAS</sequence>
<dbReference type="Pfam" id="PF06375">
    <property type="entry name" value="AP3D1"/>
    <property type="match status" value="1"/>
</dbReference>
<accession>A0AAN9A3V3</accession>
<dbReference type="Pfam" id="PF26171">
    <property type="entry name" value="Mu_AP3"/>
    <property type="match status" value="1"/>
</dbReference>
<comment type="caution">
    <text evidence="3">The sequence shown here is derived from an EMBL/GenBank/DDBJ whole genome shotgun (WGS) entry which is preliminary data.</text>
</comment>
<feature type="non-terminal residue" evidence="3">
    <location>
        <position position="1"/>
    </location>
</feature>
<feature type="region of interest" description="Disordered" evidence="1">
    <location>
        <begin position="116"/>
        <end position="254"/>
    </location>
</feature>
<name>A0AAN9A3V3_HALRR</name>
<feature type="compositionally biased region" description="Polar residues" evidence="1">
    <location>
        <begin position="313"/>
        <end position="322"/>
    </location>
</feature>
<dbReference type="Proteomes" id="UP001381693">
    <property type="component" value="Unassembled WGS sequence"/>
</dbReference>
<feature type="compositionally biased region" description="Basic residues" evidence="1">
    <location>
        <begin position="224"/>
        <end position="247"/>
    </location>
</feature>
<evidence type="ECO:0000259" key="2">
    <source>
        <dbReference type="SMART" id="SM01354"/>
    </source>
</evidence>
<dbReference type="InterPro" id="IPR058898">
    <property type="entry name" value="Mu_AP3"/>
</dbReference>
<reference evidence="3 4" key="1">
    <citation type="submission" date="2023-11" db="EMBL/GenBank/DDBJ databases">
        <title>Halocaridina rubra genome assembly.</title>
        <authorList>
            <person name="Smith C."/>
        </authorList>
    </citation>
    <scope>NUCLEOTIDE SEQUENCE [LARGE SCALE GENOMIC DNA]</scope>
    <source>
        <strain evidence="3">EP-1</strain>
        <tissue evidence="3">Whole</tissue>
    </source>
</reference>
<proteinExistence type="predicted"/>
<feature type="region of interest" description="Disordered" evidence="1">
    <location>
        <begin position="284"/>
        <end position="389"/>
    </location>
</feature>
<feature type="region of interest" description="Disordered" evidence="1">
    <location>
        <begin position="1"/>
        <end position="84"/>
    </location>
</feature>
<dbReference type="SMART" id="SM01354">
    <property type="entry name" value="BLVR"/>
    <property type="match status" value="1"/>
</dbReference>
<dbReference type="GO" id="GO:0030123">
    <property type="term" value="C:AP-3 adaptor complex"/>
    <property type="evidence" value="ECO:0007669"/>
    <property type="project" value="InterPro"/>
</dbReference>
<protein>
    <submittedName>
        <fullName evidence="3">AP-3 complex subunit delta-1</fullName>
    </submittedName>
</protein>
<feature type="compositionally biased region" description="Basic and acidic residues" evidence="1">
    <location>
        <begin position="201"/>
        <end position="211"/>
    </location>
</feature>